<feature type="domain" description="tRNA(Ile)-lysidine/2-thiocytidine synthase N-terminal" evidence="7">
    <location>
        <begin position="26"/>
        <end position="202"/>
    </location>
</feature>
<proteinExistence type="inferred from homology"/>
<protein>
    <recommendedName>
        <fullName evidence="6">tRNA(Ile)-lysidine synthase</fullName>
        <ecNumber evidence="6">6.3.4.19</ecNumber>
    </recommendedName>
    <alternativeName>
        <fullName evidence="6">tRNA(Ile)-2-lysyl-cytidine synthase</fullName>
    </alternativeName>
    <alternativeName>
        <fullName evidence="6">tRNA(Ile)-lysidine synthetase</fullName>
    </alternativeName>
</protein>
<dbReference type="EMBL" id="PQWO01000015">
    <property type="protein sequence ID" value="PZD71632.1"/>
    <property type="molecule type" value="Genomic_DNA"/>
</dbReference>
<keyword evidence="1 6" id="KW-0436">Ligase</keyword>
<dbReference type="PANTHER" id="PTHR43033">
    <property type="entry name" value="TRNA(ILE)-LYSIDINE SYNTHASE-RELATED"/>
    <property type="match status" value="1"/>
</dbReference>
<dbReference type="Gene3D" id="1.20.59.20">
    <property type="match status" value="1"/>
</dbReference>
<accession>A0A2W1JL36</accession>
<dbReference type="Proteomes" id="UP000248857">
    <property type="component" value="Unassembled WGS sequence"/>
</dbReference>
<dbReference type="InterPro" id="IPR012795">
    <property type="entry name" value="tRNA_Ile_lys_synt_N"/>
</dbReference>
<evidence type="ECO:0000256" key="6">
    <source>
        <dbReference type="HAMAP-Rule" id="MF_01161"/>
    </source>
</evidence>
<keyword evidence="2 6" id="KW-0819">tRNA processing</keyword>
<keyword evidence="6" id="KW-0963">Cytoplasm</keyword>
<dbReference type="InterPro" id="IPR014729">
    <property type="entry name" value="Rossmann-like_a/b/a_fold"/>
</dbReference>
<evidence type="ECO:0000256" key="5">
    <source>
        <dbReference type="ARBA" id="ARBA00048539"/>
    </source>
</evidence>
<dbReference type="PANTHER" id="PTHR43033:SF1">
    <property type="entry name" value="TRNA(ILE)-LYSIDINE SYNTHASE-RELATED"/>
    <property type="match status" value="1"/>
</dbReference>
<evidence type="ECO:0000313" key="8">
    <source>
        <dbReference type="EMBL" id="PZD71632.1"/>
    </source>
</evidence>
<dbReference type="OrthoDB" id="9807403at2"/>
<comment type="domain">
    <text evidence="6">The N-terminal region contains the highly conserved SGGXDS motif, predicted to be a P-loop motif involved in ATP binding.</text>
</comment>
<dbReference type="AlphaFoldDB" id="A0A2W1JL36"/>
<dbReference type="EC" id="6.3.4.19" evidence="6"/>
<dbReference type="RefSeq" id="WP_110987879.1">
    <property type="nucleotide sequence ID" value="NZ_CAWNWM010000015.1"/>
</dbReference>
<comment type="caution">
    <text evidence="8">The sequence shown here is derived from an EMBL/GenBank/DDBJ whole genome shotgun (WGS) entry which is preliminary data.</text>
</comment>
<gene>
    <name evidence="8" type="primary">tilS_1</name>
    <name evidence="6" type="synonym">tilS</name>
    <name evidence="8" type="ORF">C1752_05072</name>
</gene>
<dbReference type="SUPFAM" id="SSF82829">
    <property type="entry name" value="MesJ substrate recognition domain-like"/>
    <property type="match status" value="1"/>
</dbReference>
<dbReference type="GO" id="GO:0005524">
    <property type="term" value="F:ATP binding"/>
    <property type="evidence" value="ECO:0007669"/>
    <property type="project" value="UniProtKB-UniRule"/>
</dbReference>
<evidence type="ECO:0000259" key="7">
    <source>
        <dbReference type="Pfam" id="PF01171"/>
    </source>
</evidence>
<evidence type="ECO:0000256" key="2">
    <source>
        <dbReference type="ARBA" id="ARBA00022694"/>
    </source>
</evidence>
<dbReference type="GO" id="GO:0032267">
    <property type="term" value="F:tRNA(Ile)-lysidine synthase activity"/>
    <property type="evidence" value="ECO:0007669"/>
    <property type="project" value="UniProtKB-EC"/>
</dbReference>
<dbReference type="GO" id="GO:0005737">
    <property type="term" value="C:cytoplasm"/>
    <property type="evidence" value="ECO:0007669"/>
    <property type="project" value="UniProtKB-SubCell"/>
</dbReference>
<keyword evidence="3 6" id="KW-0547">Nucleotide-binding</keyword>
<dbReference type="SUPFAM" id="SSF52402">
    <property type="entry name" value="Adenine nucleotide alpha hydrolases-like"/>
    <property type="match status" value="1"/>
</dbReference>
<evidence type="ECO:0000256" key="1">
    <source>
        <dbReference type="ARBA" id="ARBA00022598"/>
    </source>
</evidence>
<dbReference type="CDD" id="cd01992">
    <property type="entry name" value="TilS_N"/>
    <property type="match status" value="1"/>
</dbReference>
<keyword evidence="4 6" id="KW-0067">ATP-binding</keyword>
<dbReference type="Pfam" id="PF01171">
    <property type="entry name" value="ATP_bind_3"/>
    <property type="match status" value="1"/>
</dbReference>
<organism evidence="8 9">
    <name type="scientific">Acaryochloris thomasi RCC1774</name>
    <dbReference type="NCBI Taxonomy" id="1764569"/>
    <lineage>
        <taxon>Bacteria</taxon>
        <taxon>Bacillati</taxon>
        <taxon>Cyanobacteriota</taxon>
        <taxon>Cyanophyceae</taxon>
        <taxon>Acaryochloridales</taxon>
        <taxon>Acaryochloridaceae</taxon>
        <taxon>Acaryochloris</taxon>
        <taxon>Acaryochloris thomasi</taxon>
    </lineage>
</organism>
<comment type="subcellular location">
    <subcellularLocation>
        <location evidence="6">Cytoplasm</location>
    </subcellularLocation>
</comment>
<sequence>MSWTLLHARLQRTLKQRLLLPLNHRILIAFSGGQDSFCLLRLLLDLQDRWEWDLAVAHCDHRWPPDSTANARYVADLVRRWNLPFFGRTAPSVLKGEAEGREWRYQEMAEIAQQQDFHAVVTAHTASDRTETLLYNLVRGSGADGLQALTWQRPLSGERKLVRPLLNVTRAETGQFCRDIGLPVWQDPMNQDLHYRRNRIRQGVLPYLREHFNPKVDTAIAQTAELLQADVAYLETSAAALLKAATVTEAEQVQHDDQQMLARLDRTVLETAPLALQRRAIRQFLHRHLDIAPNFEQVEKVVVLISAPNRSRTDPLIAGTVAQVWQSWLCLCHLDDF</sequence>
<keyword evidence="9" id="KW-1185">Reference proteome</keyword>
<dbReference type="InterPro" id="IPR012094">
    <property type="entry name" value="tRNA_Ile_lys_synt"/>
</dbReference>
<comment type="function">
    <text evidence="6">Ligates lysine onto the cytidine present at position 34 of the AUA codon-specific tRNA(Ile) that contains the anticodon CAU, in an ATP-dependent manner. Cytidine is converted to lysidine, thus changing the amino acid specificity of the tRNA from methionine to isoleucine.</text>
</comment>
<evidence type="ECO:0000313" key="9">
    <source>
        <dbReference type="Proteomes" id="UP000248857"/>
    </source>
</evidence>
<comment type="catalytic activity">
    <reaction evidence="5 6">
        <text>cytidine(34) in tRNA(Ile2) + L-lysine + ATP = lysidine(34) in tRNA(Ile2) + AMP + diphosphate + H(+)</text>
        <dbReference type="Rhea" id="RHEA:43744"/>
        <dbReference type="Rhea" id="RHEA-COMP:10625"/>
        <dbReference type="Rhea" id="RHEA-COMP:10670"/>
        <dbReference type="ChEBI" id="CHEBI:15378"/>
        <dbReference type="ChEBI" id="CHEBI:30616"/>
        <dbReference type="ChEBI" id="CHEBI:32551"/>
        <dbReference type="ChEBI" id="CHEBI:33019"/>
        <dbReference type="ChEBI" id="CHEBI:82748"/>
        <dbReference type="ChEBI" id="CHEBI:83665"/>
        <dbReference type="ChEBI" id="CHEBI:456215"/>
        <dbReference type="EC" id="6.3.4.19"/>
    </reaction>
</comment>
<dbReference type="InterPro" id="IPR011063">
    <property type="entry name" value="TilS/TtcA_N"/>
</dbReference>
<dbReference type="GO" id="GO:0006400">
    <property type="term" value="P:tRNA modification"/>
    <property type="evidence" value="ECO:0007669"/>
    <property type="project" value="UniProtKB-UniRule"/>
</dbReference>
<dbReference type="Gene3D" id="3.40.50.620">
    <property type="entry name" value="HUPs"/>
    <property type="match status" value="1"/>
</dbReference>
<dbReference type="NCBIfam" id="TIGR02432">
    <property type="entry name" value="lysidine_TilS_N"/>
    <property type="match status" value="1"/>
</dbReference>
<feature type="binding site" evidence="6">
    <location>
        <begin position="31"/>
        <end position="36"/>
    </location>
    <ligand>
        <name>ATP</name>
        <dbReference type="ChEBI" id="CHEBI:30616"/>
    </ligand>
</feature>
<evidence type="ECO:0000256" key="3">
    <source>
        <dbReference type="ARBA" id="ARBA00022741"/>
    </source>
</evidence>
<reference evidence="8 9" key="1">
    <citation type="journal article" date="2018" name="Sci. Rep.">
        <title>A novel species of the marine cyanobacterium Acaryochloris with a unique pigment content and lifestyle.</title>
        <authorList>
            <person name="Partensky F."/>
            <person name="Six C."/>
            <person name="Ratin M."/>
            <person name="Garczarek L."/>
            <person name="Vaulot D."/>
            <person name="Probert I."/>
            <person name="Calteau A."/>
            <person name="Gourvil P."/>
            <person name="Marie D."/>
            <person name="Grebert T."/>
            <person name="Bouchier C."/>
            <person name="Le Panse S."/>
            <person name="Gachenot M."/>
            <person name="Rodriguez F."/>
            <person name="Garrido J.L."/>
        </authorList>
    </citation>
    <scope>NUCLEOTIDE SEQUENCE [LARGE SCALE GENOMIC DNA]</scope>
    <source>
        <strain evidence="8 9">RCC1774</strain>
    </source>
</reference>
<name>A0A2W1JL36_9CYAN</name>
<dbReference type="HAMAP" id="MF_01161">
    <property type="entry name" value="tRNA_Ile_lys_synt"/>
    <property type="match status" value="1"/>
</dbReference>
<comment type="similarity">
    <text evidence="6">Belongs to the tRNA(Ile)-lysidine synthase family.</text>
</comment>
<evidence type="ECO:0000256" key="4">
    <source>
        <dbReference type="ARBA" id="ARBA00022840"/>
    </source>
</evidence>